<evidence type="ECO:0000256" key="6">
    <source>
        <dbReference type="ARBA" id="ARBA00023136"/>
    </source>
</evidence>
<feature type="transmembrane region" description="Helical" evidence="7">
    <location>
        <begin position="5"/>
        <end position="22"/>
    </location>
</feature>
<gene>
    <name evidence="8" type="ORF">FHS55_002548</name>
</gene>
<organism evidence="8 9">
    <name type="scientific">Ancylobacter tetraedralis</name>
    <dbReference type="NCBI Taxonomy" id="217068"/>
    <lineage>
        <taxon>Bacteria</taxon>
        <taxon>Pseudomonadati</taxon>
        <taxon>Pseudomonadota</taxon>
        <taxon>Alphaproteobacteria</taxon>
        <taxon>Hyphomicrobiales</taxon>
        <taxon>Xanthobacteraceae</taxon>
        <taxon>Ancylobacter</taxon>
    </lineage>
</organism>
<dbReference type="RefSeq" id="WP_183190098.1">
    <property type="nucleotide sequence ID" value="NZ_JACICD010000004.1"/>
</dbReference>
<proteinExistence type="inferred from homology"/>
<dbReference type="EMBL" id="JACICD010000004">
    <property type="protein sequence ID" value="MBB3771939.1"/>
    <property type="molecule type" value="Genomic_DNA"/>
</dbReference>
<sequence length="165" mass="18704">MIRRVLPHPFLFVALLVMWLMLNQSLAPGTFLFGALVAFGGSWAMVALDPPKARLRLSRLPPALRLAGRVLIDVFRSNLAVARIILGGTERRTHSGFMTLRLDLTDRYGLAVLAIIMTCTPGTQWVHYDPARGTLLLHVLDLVDEREWANLIKQRYETLLREIFE</sequence>
<feature type="transmembrane region" description="Helical" evidence="7">
    <location>
        <begin position="28"/>
        <end position="48"/>
    </location>
</feature>
<evidence type="ECO:0000256" key="7">
    <source>
        <dbReference type="SAM" id="Phobius"/>
    </source>
</evidence>
<dbReference type="NCBIfam" id="NF006520">
    <property type="entry name" value="PRK08965.1-4"/>
    <property type="match status" value="1"/>
</dbReference>
<dbReference type="AlphaFoldDB" id="A0A839ZB34"/>
<comment type="similarity">
    <text evidence="2">Belongs to the CPA3 antiporters (TC 2.A.63) subunit E family.</text>
</comment>
<comment type="subcellular location">
    <subcellularLocation>
        <location evidence="1">Cell membrane</location>
        <topology evidence="1">Multi-pass membrane protein</topology>
    </subcellularLocation>
</comment>
<keyword evidence="9" id="KW-1185">Reference proteome</keyword>
<dbReference type="PANTHER" id="PTHR34584:SF1">
    <property type="entry name" value="NA(+)_H(+) ANTIPORTER SUBUNIT E1"/>
    <property type="match status" value="1"/>
</dbReference>
<keyword evidence="6 7" id="KW-0472">Membrane</keyword>
<evidence type="ECO:0000313" key="9">
    <source>
        <dbReference type="Proteomes" id="UP000533469"/>
    </source>
</evidence>
<dbReference type="PANTHER" id="PTHR34584">
    <property type="entry name" value="NA(+)/H(+) ANTIPORTER SUBUNIT E1"/>
    <property type="match status" value="1"/>
</dbReference>
<keyword evidence="3" id="KW-1003">Cell membrane</keyword>
<accession>A0A839ZB34</accession>
<evidence type="ECO:0000256" key="4">
    <source>
        <dbReference type="ARBA" id="ARBA00022692"/>
    </source>
</evidence>
<evidence type="ECO:0000256" key="1">
    <source>
        <dbReference type="ARBA" id="ARBA00004651"/>
    </source>
</evidence>
<dbReference type="InterPro" id="IPR002758">
    <property type="entry name" value="Cation_antiport_E"/>
</dbReference>
<comment type="caution">
    <text evidence="8">The sequence shown here is derived from an EMBL/GenBank/DDBJ whole genome shotgun (WGS) entry which is preliminary data.</text>
</comment>
<dbReference type="GO" id="GO:0005886">
    <property type="term" value="C:plasma membrane"/>
    <property type="evidence" value="ECO:0007669"/>
    <property type="project" value="UniProtKB-SubCell"/>
</dbReference>
<dbReference type="PIRSF" id="PIRSF019239">
    <property type="entry name" value="MrpE"/>
    <property type="match status" value="1"/>
</dbReference>
<keyword evidence="5 7" id="KW-1133">Transmembrane helix</keyword>
<evidence type="ECO:0000256" key="5">
    <source>
        <dbReference type="ARBA" id="ARBA00022989"/>
    </source>
</evidence>
<name>A0A839ZB34_9HYPH</name>
<dbReference type="Proteomes" id="UP000533469">
    <property type="component" value="Unassembled WGS sequence"/>
</dbReference>
<reference evidence="8 9" key="1">
    <citation type="submission" date="2020-08" db="EMBL/GenBank/DDBJ databases">
        <title>Genomic Encyclopedia of Type Strains, Phase IV (KMG-IV): sequencing the most valuable type-strain genomes for metagenomic binning, comparative biology and taxonomic classification.</title>
        <authorList>
            <person name="Goeker M."/>
        </authorList>
    </citation>
    <scope>NUCLEOTIDE SEQUENCE [LARGE SCALE GENOMIC DNA]</scope>
    <source>
        <strain evidence="8 9">DSM 5895</strain>
    </source>
</reference>
<keyword evidence="4 7" id="KW-0812">Transmembrane</keyword>
<dbReference type="Pfam" id="PF01899">
    <property type="entry name" value="MNHE"/>
    <property type="match status" value="1"/>
</dbReference>
<dbReference type="GO" id="GO:0008324">
    <property type="term" value="F:monoatomic cation transmembrane transporter activity"/>
    <property type="evidence" value="ECO:0007669"/>
    <property type="project" value="InterPro"/>
</dbReference>
<evidence type="ECO:0000256" key="3">
    <source>
        <dbReference type="ARBA" id="ARBA00022475"/>
    </source>
</evidence>
<evidence type="ECO:0000313" key="8">
    <source>
        <dbReference type="EMBL" id="MBB3771939.1"/>
    </source>
</evidence>
<evidence type="ECO:0000256" key="2">
    <source>
        <dbReference type="ARBA" id="ARBA00006228"/>
    </source>
</evidence>
<protein>
    <submittedName>
        <fullName evidence="8">Multicomponent K+:H+ antiporter subunit E</fullName>
    </submittedName>
</protein>